<proteinExistence type="predicted"/>
<feature type="compositionally biased region" description="Gly residues" evidence="1">
    <location>
        <begin position="96"/>
        <end position="111"/>
    </location>
</feature>
<dbReference type="AlphaFoldDB" id="A0AAV7SP18"/>
<reference evidence="2" key="1">
    <citation type="journal article" date="2022" name="bioRxiv">
        <title>Sequencing and chromosome-scale assembly of the giantPleurodeles waltlgenome.</title>
        <authorList>
            <person name="Brown T."/>
            <person name="Elewa A."/>
            <person name="Iarovenko S."/>
            <person name="Subramanian E."/>
            <person name="Araus A.J."/>
            <person name="Petzold A."/>
            <person name="Susuki M."/>
            <person name="Suzuki K.-i.T."/>
            <person name="Hayashi T."/>
            <person name="Toyoda A."/>
            <person name="Oliveira C."/>
            <person name="Osipova E."/>
            <person name="Leigh N.D."/>
            <person name="Simon A."/>
            <person name="Yun M.H."/>
        </authorList>
    </citation>
    <scope>NUCLEOTIDE SEQUENCE</scope>
    <source>
        <strain evidence="2">20211129_DDA</strain>
        <tissue evidence="2">Liver</tissue>
    </source>
</reference>
<evidence type="ECO:0000313" key="2">
    <source>
        <dbReference type="EMBL" id="KAJ1165838.1"/>
    </source>
</evidence>
<protein>
    <submittedName>
        <fullName evidence="2">Uncharacterized protein</fullName>
    </submittedName>
</protein>
<feature type="region of interest" description="Disordered" evidence="1">
    <location>
        <begin position="21"/>
        <end position="223"/>
    </location>
</feature>
<comment type="caution">
    <text evidence="2">The sequence shown here is derived from an EMBL/GenBank/DDBJ whole genome shotgun (WGS) entry which is preliminary data.</text>
</comment>
<feature type="compositionally biased region" description="Basic residues" evidence="1">
    <location>
        <begin position="67"/>
        <end position="87"/>
    </location>
</feature>
<gene>
    <name evidence="2" type="ORF">NDU88_006255</name>
</gene>
<feature type="compositionally biased region" description="Acidic residues" evidence="1">
    <location>
        <begin position="171"/>
        <end position="185"/>
    </location>
</feature>
<accession>A0AAV7SP18</accession>
<dbReference type="EMBL" id="JANPWB010000008">
    <property type="protein sequence ID" value="KAJ1165838.1"/>
    <property type="molecule type" value="Genomic_DNA"/>
</dbReference>
<organism evidence="2 3">
    <name type="scientific">Pleurodeles waltl</name>
    <name type="common">Iberian ribbed newt</name>
    <dbReference type="NCBI Taxonomy" id="8319"/>
    <lineage>
        <taxon>Eukaryota</taxon>
        <taxon>Metazoa</taxon>
        <taxon>Chordata</taxon>
        <taxon>Craniata</taxon>
        <taxon>Vertebrata</taxon>
        <taxon>Euteleostomi</taxon>
        <taxon>Amphibia</taxon>
        <taxon>Batrachia</taxon>
        <taxon>Caudata</taxon>
        <taxon>Salamandroidea</taxon>
        <taxon>Salamandridae</taxon>
        <taxon>Pleurodelinae</taxon>
        <taxon>Pleurodeles</taxon>
    </lineage>
</organism>
<feature type="region of interest" description="Disordered" evidence="1">
    <location>
        <begin position="238"/>
        <end position="261"/>
    </location>
</feature>
<sequence>MGLCGFGRGGRGVLPAALNERWEGKPFQGQGVEGGGSREWEGGSGRGMRGSKASEPARRSLGEHQKRWARAGKSKARRGPVVRRYGARHGATPERGGAGGIHGSGQTGQVGSGRRAGEGARVFGGGSIKASGDRKLLPASGKLETGGTEEQRDPKVPISVKWPTMLVWSSSEEEGVQGGEGDSESAGEGPSTLEVEGAPGRVFGPRVGGTSGEEEGSSVEGEVAEEFLGRERQVTEGIFLPSTPDLFEQGPLDFDEEDPGEQRAALVPWEEVKASPRAASWMASTGRRGRRRRAADASLRLGGLGHAPPNAAAWEEQRLGPGRRWGTERVYGGCAGCSGKCDRGVWKGSDVEERMSEVSLEEGELRNSGSENEWWERQGRGVSNPVRKSLQVSQVGRRSTALQD</sequence>
<keyword evidence="3" id="KW-1185">Reference proteome</keyword>
<feature type="compositionally biased region" description="Acidic residues" evidence="1">
    <location>
        <begin position="212"/>
        <end position="223"/>
    </location>
</feature>
<evidence type="ECO:0000256" key="1">
    <source>
        <dbReference type="SAM" id="MobiDB-lite"/>
    </source>
</evidence>
<dbReference type="Proteomes" id="UP001066276">
    <property type="component" value="Chromosome 4_2"/>
</dbReference>
<feature type="region of interest" description="Disordered" evidence="1">
    <location>
        <begin position="275"/>
        <end position="295"/>
    </location>
</feature>
<feature type="region of interest" description="Disordered" evidence="1">
    <location>
        <begin position="356"/>
        <end position="404"/>
    </location>
</feature>
<feature type="compositionally biased region" description="Polar residues" evidence="1">
    <location>
        <begin position="390"/>
        <end position="404"/>
    </location>
</feature>
<evidence type="ECO:0000313" key="3">
    <source>
        <dbReference type="Proteomes" id="UP001066276"/>
    </source>
</evidence>
<name>A0AAV7SP18_PLEWA</name>
<feature type="compositionally biased region" description="Basic and acidic residues" evidence="1">
    <location>
        <begin position="55"/>
        <end position="66"/>
    </location>
</feature>